<feature type="transmembrane region" description="Helical" evidence="1">
    <location>
        <begin position="61"/>
        <end position="85"/>
    </location>
</feature>
<feature type="transmembrane region" description="Helical" evidence="1">
    <location>
        <begin position="29"/>
        <end position="49"/>
    </location>
</feature>
<evidence type="ECO:0000256" key="1">
    <source>
        <dbReference type="SAM" id="Phobius"/>
    </source>
</evidence>
<keyword evidence="1" id="KW-0472">Membrane</keyword>
<accession>A0ABQ6B400</accession>
<dbReference type="PROSITE" id="PS50263">
    <property type="entry name" value="CN_HYDROLASE"/>
    <property type="match status" value="1"/>
</dbReference>
<gene>
    <name evidence="3" type="primary">traB</name>
    <name evidence="3" type="ORF">GCM10007857_43210</name>
</gene>
<dbReference type="SUPFAM" id="SSF56317">
    <property type="entry name" value="Carbon-nitrogen hydrolase"/>
    <property type="match status" value="1"/>
</dbReference>
<organism evidence="3 4">
    <name type="scientific">Bradyrhizobium iriomotense</name>
    <dbReference type="NCBI Taxonomy" id="441950"/>
    <lineage>
        <taxon>Bacteria</taxon>
        <taxon>Pseudomonadati</taxon>
        <taxon>Pseudomonadota</taxon>
        <taxon>Alphaproteobacteria</taxon>
        <taxon>Hyphomicrobiales</taxon>
        <taxon>Nitrobacteraceae</taxon>
        <taxon>Bradyrhizobium</taxon>
    </lineage>
</organism>
<keyword evidence="1" id="KW-0812">Transmembrane</keyword>
<evidence type="ECO:0000259" key="2">
    <source>
        <dbReference type="PROSITE" id="PS50263"/>
    </source>
</evidence>
<keyword evidence="4" id="KW-1185">Reference proteome</keyword>
<sequence length="378" mass="39752">MAVAAAGFGAAAWCGHARALPLACAFPALWAFAPSRVIAAAVSAAYFLAASRGLPQGVINFYGTDLGVGIVLWIGAAAAFVLVHAPLWQSRPGWESAFCFGLAAFLMSVPPFGIVGWAHPITAAGALFPGWGWWGLGATAAILLTMTTGKWPVAAIVVAGFWAWSAAHWIAPSPPDGWIGLDTRLGSALGRTPDLDQSQTLLQRVREAGAAGARVVVLPESAAGLWTPTTSGVWMDGLRGSDITVIAGAAIVDREGYDNAMMEISAGRARPLYGERMPVPVSMWQPWLAWTGQGGGARATLFANPVVESAGRRVAPLICYEQLLVWPVLQSMLHSPGVLVAVGNDWWTAGTNVLAVQRASTQAWARLFAMPLVLSFNT</sequence>
<dbReference type="Gene3D" id="3.60.110.10">
    <property type="entry name" value="Carbon-nitrogen hydrolase"/>
    <property type="match status" value="1"/>
</dbReference>
<dbReference type="EMBL" id="BSOW01000015">
    <property type="protein sequence ID" value="GLR87610.1"/>
    <property type="molecule type" value="Genomic_DNA"/>
</dbReference>
<dbReference type="Pfam" id="PF00795">
    <property type="entry name" value="CN_hydrolase"/>
    <property type="match status" value="2"/>
</dbReference>
<dbReference type="InterPro" id="IPR036526">
    <property type="entry name" value="C-N_Hydrolase_sf"/>
</dbReference>
<reference evidence="4" key="1">
    <citation type="journal article" date="2019" name="Int. J. Syst. Evol. Microbiol.">
        <title>The Global Catalogue of Microorganisms (GCM) 10K type strain sequencing project: providing services to taxonomists for standard genome sequencing and annotation.</title>
        <authorList>
            <consortium name="The Broad Institute Genomics Platform"/>
            <consortium name="The Broad Institute Genome Sequencing Center for Infectious Disease"/>
            <person name="Wu L."/>
            <person name="Ma J."/>
        </authorList>
    </citation>
    <scope>NUCLEOTIDE SEQUENCE [LARGE SCALE GENOMIC DNA]</scope>
    <source>
        <strain evidence="4">NBRC 102520</strain>
    </source>
</reference>
<evidence type="ECO:0000313" key="3">
    <source>
        <dbReference type="EMBL" id="GLR87610.1"/>
    </source>
</evidence>
<name>A0ABQ6B400_9BRAD</name>
<keyword evidence="1" id="KW-1133">Transmembrane helix</keyword>
<feature type="transmembrane region" description="Helical" evidence="1">
    <location>
        <begin position="125"/>
        <end position="145"/>
    </location>
</feature>
<protein>
    <submittedName>
        <fullName evidence="3">Conjugal transfer protein TraB</fullName>
    </submittedName>
</protein>
<dbReference type="Proteomes" id="UP001156905">
    <property type="component" value="Unassembled WGS sequence"/>
</dbReference>
<feature type="transmembrane region" description="Helical" evidence="1">
    <location>
        <begin position="151"/>
        <end position="171"/>
    </location>
</feature>
<dbReference type="InterPro" id="IPR003010">
    <property type="entry name" value="C-N_Hydrolase"/>
</dbReference>
<dbReference type="NCBIfam" id="NF010398">
    <property type="entry name" value="PRK13825.1-2"/>
    <property type="match status" value="1"/>
</dbReference>
<evidence type="ECO:0000313" key="4">
    <source>
        <dbReference type="Proteomes" id="UP001156905"/>
    </source>
</evidence>
<proteinExistence type="predicted"/>
<feature type="domain" description="CN hydrolase" evidence="2">
    <location>
        <begin position="183"/>
        <end position="378"/>
    </location>
</feature>
<comment type="caution">
    <text evidence="3">The sequence shown here is derived from an EMBL/GenBank/DDBJ whole genome shotgun (WGS) entry which is preliminary data.</text>
</comment>
<feature type="transmembrane region" description="Helical" evidence="1">
    <location>
        <begin position="97"/>
        <end position="118"/>
    </location>
</feature>